<feature type="compositionally biased region" description="Gly residues" evidence="10">
    <location>
        <begin position="1789"/>
        <end position="1798"/>
    </location>
</feature>
<feature type="compositionally biased region" description="Polar residues" evidence="10">
    <location>
        <begin position="1430"/>
        <end position="1454"/>
    </location>
</feature>
<dbReference type="GO" id="GO:0005524">
    <property type="term" value="F:ATP binding"/>
    <property type="evidence" value="ECO:0007669"/>
    <property type="project" value="UniProtKB-KW"/>
</dbReference>
<keyword evidence="3" id="KW-0597">Phosphoprotein</keyword>
<dbReference type="GO" id="GO:1901992">
    <property type="term" value="P:positive regulation of mitotic cell cycle phase transition"/>
    <property type="evidence" value="ECO:0007669"/>
    <property type="project" value="UniProtKB-ARBA"/>
</dbReference>
<dbReference type="GO" id="GO:0005634">
    <property type="term" value="C:nucleus"/>
    <property type="evidence" value="ECO:0007669"/>
    <property type="project" value="TreeGrafter"/>
</dbReference>
<evidence type="ECO:0000256" key="10">
    <source>
        <dbReference type="SAM" id="MobiDB-lite"/>
    </source>
</evidence>
<evidence type="ECO:0000256" key="5">
    <source>
        <dbReference type="ARBA" id="ARBA00022741"/>
    </source>
</evidence>
<keyword evidence="7" id="KW-0067">ATP-binding</keyword>
<feature type="region of interest" description="Disordered" evidence="10">
    <location>
        <begin position="1825"/>
        <end position="1914"/>
    </location>
</feature>
<dbReference type="PROSITE" id="PS50011">
    <property type="entry name" value="PROTEIN_KINASE_DOM"/>
    <property type="match status" value="1"/>
</dbReference>
<evidence type="ECO:0000256" key="3">
    <source>
        <dbReference type="ARBA" id="ARBA00022553"/>
    </source>
</evidence>
<feature type="compositionally biased region" description="Polar residues" evidence="10">
    <location>
        <begin position="14"/>
        <end position="24"/>
    </location>
</feature>
<proteinExistence type="predicted"/>
<feature type="region of interest" description="Disordered" evidence="10">
    <location>
        <begin position="1324"/>
        <end position="1384"/>
    </location>
</feature>
<feature type="region of interest" description="Disordered" evidence="10">
    <location>
        <begin position="1123"/>
        <end position="1148"/>
    </location>
</feature>
<feature type="compositionally biased region" description="Polar residues" evidence="10">
    <location>
        <begin position="309"/>
        <end position="328"/>
    </location>
</feature>
<gene>
    <name evidence="12" type="ORF">Cboi02_000325600</name>
</gene>
<feature type="compositionally biased region" description="Low complexity" evidence="10">
    <location>
        <begin position="353"/>
        <end position="397"/>
    </location>
</feature>
<evidence type="ECO:0000259" key="11">
    <source>
        <dbReference type="PROSITE" id="PS50011"/>
    </source>
</evidence>
<feature type="domain" description="Protein kinase" evidence="11">
    <location>
        <begin position="833"/>
        <end position="1304"/>
    </location>
</feature>
<dbReference type="FunFam" id="3.30.200.20:FF:001008">
    <property type="entry name" value="Serine/threonine-protein kinase cek1"/>
    <property type="match status" value="1"/>
</dbReference>
<evidence type="ECO:0000256" key="2">
    <source>
        <dbReference type="ARBA" id="ARBA00022527"/>
    </source>
</evidence>
<evidence type="ECO:0000256" key="9">
    <source>
        <dbReference type="ARBA" id="ARBA00048679"/>
    </source>
</evidence>
<keyword evidence="2" id="KW-0723">Serine/threonine-protein kinase</keyword>
<dbReference type="InterPro" id="IPR050236">
    <property type="entry name" value="Ser_Thr_kinase_AGC"/>
</dbReference>
<keyword evidence="4" id="KW-0808">Transferase</keyword>
<feature type="compositionally biased region" description="Low complexity" evidence="10">
    <location>
        <begin position="682"/>
        <end position="713"/>
    </location>
</feature>
<dbReference type="CDD" id="cd05579">
    <property type="entry name" value="STKc_MAST_like"/>
    <property type="match status" value="1"/>
</dbReference>
<dbReference type="SUPFAM" id="SSF56112">
    <property type="entry name" value="Protein kinase-like (PK-like)"/>
    <property type="match status" value="1"/>
</dbReference>
<feature type="compositionally biased region" description="Low complexity" evidence="10">
    <location>
        <begin position="1856"/>
        <end position="1870"/>
    </location>
</feature>
<evidence type="ECO:0000256" key="8">
    <source>
        <dbReference type="ARBA" id="ARBA00047899"/>
    </source>
</evidence>
<feature type="compositionally biased region" description="Low complexity" evidence="10">
    <location>
        <begin position="1672"/>
        <end position="1689"/>
    </location>
</feature>
<name>A0A9W6T3W1_CANBO</name>
<feature type="region of interest" description="Disordered" evidence="10">
    <location>
        <begin position="661"/>
        <end position="762"/>
    </location>
</feature>
<reference evidence="12" key="1">
    <citation type="submission" date="2023-04" db="EMBL/GenBank/DDBJ databases">
        <title>Candida boidinii NBRC 10035.</title>
        <authorList>
            <person name="Ichikawa N."/>
            <person name="Sato H."/>
            <person name="Tonouchi N."/>
        </authorList>
    </citation>
    <scope>NUCLEOTIDE SEQUENCE</scope>
    <source>
        <strain evidence="12">NBRC 10035</strain>
    </source>
</reference>
<keyword evidence="6" id="KW-0418">Kinase</keyword>
<accession>A0A9W6T3W1</accession>
<evidence type="ECO:0000256" key="7">
    <source>
        <dbReference type="ARBA" id="ARBA00022840"/>
    </source>
</evidence>
<evidence type="ECO:0000256" key="6">
    <source>
        <dbReference type="ARBA" id="ARBA00022777"/>
    </source>
</evidence>
<dbReference type="PROSITE" id="PS00108">
    <property type="entry name" value="PROTEIN_KINASE_ST"/>
    <property type="match status" value="1"/>
</dbReference>
<dbReference type="Pfam" id="PF00069">
    <property type="entry name" value="Pkinase"/>
    <property type="match status" value="2"/>
</dbReference>
<dbReference type="PANTHER" id="PTHR24356">
    <property type="entry name" value="SERINE/THREONINE-PROTEIN KINASE"/>
    <property type="match status" value="1"/>
</dbReference>
<feature type="region of interest" description="Disordered" evidence="10">
    <location>
        <begin position="352"/>
        <end position="397"/>
    </location>
</feature>
<evidence type="ECO:0000256" key="4">
    <source>
        <dbReference type="ARBA" id="ARBA00022679"/>
    </source>
</evidence>
<dbReference type="InterPro" id="IPR008271">
    <property type="entry name" value="Ser/Thr_kinase_AS"/>
</dbReference>
<feature type="compositionally biased region" description="Low complexity" evidence="10">
    <location>
        <begin position="265"/>
        <end position="287"/>
    </location>
</feature>
<feature type="compositionally biased region" description="Low complexity" evidence="10">
    <location>
        <begin position="1467"/>
        <end position="1489"/>
    </location>
</feature>
<dbReference type="FunFam" id="1.10.510.10:FF:000340">
    <property type="entry name" value="Serine threonine protein kinase"/>
    <property type="match status" value="1"/>
</dbReference>
<feature type="region of interest" description="Disordered" evidence="10">
    <location>
        <begin position="1668"/>
        <end position="1737"/>
    </location>
</feature>
<comment type="catalytic activity">
    <reaction evidence="9">
        <text>L-seryl-[protein] + ATP = O-phospho-L-seryl-[protein] + ADP + H(+)</text>
        <dbReference type="Rhea" id="RHEA:17989"/>
        <dbReference type="Rhea" id="RHEA-COMP:9863"/>
        <dbReference type="Rhea" id="RHEA-COMP:11604"/>
        <dbReference type="ChEBI" id="CHEBI:15378"/>
        <dbReference type="ChEBI" id="CHEBI:29999"/>
        <dbReference type="ChEBI" id="CHEBI:30616"/>
        <dbReference type="ChEBI" id="CHEBI:83421"/>
        <dbReference type="ChEBI" id="CHEBI:456216"/>
        <dbReference type="EC" id="2.7.11.1"/>
    </reaction>
</comment>
<feature type="compositionally biased region" description="Polar residues" evidence="10">
    <location>
        <begin position="1693"/>
        <end position="1737"/>
    </location>
</feature>
<dbReference type="Proteomes" id="UP001165120">
    <property type="component" value="Unassembled WGS sequence"/>
</dbReference>
<dbReference type="Gene3D" id="3.30.200.20">
    <property type="entry name" value="Phosphorylase Kinase, domain 1"/>
    <property type="match status" value="2"/>
</dbReference>
<feature type="compositionally biased region" description="Basic residues" evidence="10">
    <location>
        <begin position="1843"/>
        <end position="1853"/>
    </location>
</feature>
<dbReference type="GO" id="GO:0004674">
    <property type="term" value="F:protein serine/threonine kinase activity"/>
    <property type="evidence" value="ECO:0007669"/>
    <property type="project" value="UniProtKB-KW"/>
</dbReference>
<feature type="region of interest" description="Disordered" evidence="10">
    <location>
        <begin position="1430"/>
        <end position="1515"/>
    </location>
</feature>
<dbReference type="GO" id="GO:0035556">
    <property type="term" value="P:intracellular signal transduction"/>
    <property type="evidence" value="ECO:0007669"/>
    <property type="project" value="TreeGrafter"/>
</dbReference>
<feature type="compositionally biased region" description="Polar residues" evidence="10">
    <location>
        <begin position="1777"/>
        <end position="1786"/>
    </location>
</feature>
<dbReference type="SMART" id="SM00220">
    <property type="entry name" value="S_TKc"/>
    <property type="match status" value="1"/>
</dbReference>
<evidence type="ECO:0000313" key="12">
    <source>
        <dbReference type="EMBL" id="GME71548.1"/>
    </source>
</evidence>
<feature type="compositionally biased region" description="Polar residues" evidence="10">
    <location>
        <begin position="740"/>
        <end position="749"/>
    </location>
</feature>
<feature type="region of interest" description="Disordered" evidence="10">
    <location>
        <begin position="265"/>
        <end position="335"/>
    </location>
</feature>
<feature type="compositionally biased region" description="Acidic residues" evidence="10">
    <location>
        <begin position="1345"/>
        <end position="1365"/>
    </location>
</feature>
<comment type="catalytic activity">
    <reaction evidence="8">
        <text>L-threonyl-[protein] + ATP = O-phospho-L-threonyl-[protein] + ADP + H(+)</text>
        <dbReference type="Rhea" id="RHEA:46608"/>
        <dbReference type="Rhea" id="RHEA-COMP:11060"/>
        <dbReference type="Rhea" id="RHEA-COMP:11605"/>
        <dbReference type="ChEBI" id="CHEBI:15378"/>
        <dbReference type="ChEBI" id="CHEBI:30013"/>
        <dbReference type="ChEBI" id="CHEBI:30616"/>
        <dbReference type="ChEBI" id="CHEBI:61977"/>
        <dbReference type="ChEBI" id="CHEBI:456216"/>
        <dbReference type="EC" id="2.7.11.1"/>
    </reaction>
</comment>
<evidence type="ECO:0000313" key="13">
    <source>
        <dbReference type="Proteomes" id="UP001165120"/>
    </source>
</evidence>
<dbReference type="PANTHER" id="PTHR24356:SF1">
    <property type="entry name" value="SERINE_THREONINE-PROTEIN KINASE GREATWALL"/>
    <property type="match status" value="1"/>
</dbReference>
<feature type="compositionally biased region" description="Low complexity" evidence="10">
    <location>
        <begin position="1123"/>
        <end position="1140"/>
    </location>
</feature>
<feature type="region of interest" description="Disordered" evidence="10">
    <location>
        <begin position="1777"/>
        <end position="1804"/>
    </location>
</feature>
<dbReference type="InterPro" id="IPR011009">
    <property type="entry name" value="Kinase-like_dom_sf"/>
</dbReference>
<dbReference type="EC" id="2.7.11.1" evidence="1"/>
<dbReference type="GO" id="GO:0005737">
    <property type="term" value="C:cytoplasm"/>
    <property type="evidence" value="ECO:0007669"/>
    <property type="project" value="TreeGrafter"/>
</dbReference>
<keyword evidence="5" id="KW-0547">Nucleotide-binding</keyword>
<feature type="region of interest" description="Disordered" evidence="10">
    <location>
        <begin position="562"/>
        <end position="632"/>
    </location>
</feature>
<protein>
    <recommendedName>
        <fullName evidence="1">non-specific serine/threonine protein kinase</fullName>
        <ecNumber evidence="1">2.7.11.1</ecNumber>
    </recommendedName>
</protein>
<comment type="caution">
    <text evidence="12">The sequence shown here is derived from an EMBL/GenBank/DDBJ whole genome shotgun (WGS) entry which is preliminary data.</text>
</comment>
<dbReference type="EMBL" id="BSXN01001094">
    <property type="protein sequence ID" value="GME71548.1"/>
    <property type="molecule type" value="Genomic_DNA"/>
</dbReference>
<sequence length="1914" mass="206608">MSKNTDNKDNNSSAITNKNSGSLMTDTFKNDSIVPSYFLSGANDSVSTNNNDIQQVIGQSQLPSTASSPSEPSLKDIESLNRTETQSMRSSIATTRDVMSQLLTDTDDDDADDISIHSSASSLSTDGGCLEIEAQGVIITDQTTNKPSHSMWILKPWKPLKEITLQLPVELVSNLGFGVNLLESYLFYLTDLAIIDEEDLPPPSKELCRICEQQVPNWWLESHSDLCLVRHRAADTIQLKQDNLKEQKDLIQSIYDTLYRKLQSSSGSSSSSSSSPVPLQTSSSSVPLPSPAHISTPRSPPQTAPVSPAVSNSLLSASAQGQSTNEITASPVSPSSVTSSLGIIVSSPLLQHATTGSPTSASATSPVLLASNPSPITTSTSSSTSSSSSTNSILSNPISTTSNVSVTDYKGIPLPLTNSNSDIQGSRRKSSAPNILVTKRFPFRNLHNLIQYCEAGLKINSGELKVDKSSNNYMVAYSPSSKKLIKSISEMILPDSSDPAIKLITEDTQNLVNQKLEALDRYAHILEYEDRITRETDAMVLKMVKETVQRIKERVYYSDLEDDDNLQTQTQQSDQSDRRSNDRYLQTPQQSLLPEHAELIRQPSLTLQSPKPYTPSPQVGSKSILDNEPDFGYTTMTLKRSQSQHSMHRGSFNASILRSQASTPDRTPKNYGSHSHSHSHHSNSGNLSHSQSQSQSQQQSIQGSNNSSNSNLNRLTPSINIYEAPPIATGECPESERKSASNLQKNANSPRRPLSPTYPVSLSSIHRNSKSIKSNHLPNSSVLSTPTSSPLLLSTDFGQQHGINSLSLDKAQLSPLLVPTAPFKPSAPSIKDYEIIKPISKGAFGSVFLAKRKLTGEYFAIKVLKKADMIAKNQVTNVKAERAIMMAQADSPYVAQLFATFQSSNYLYLVMEYLNGGDCATLVKNMGYLPDVWAKRYISEVIVGVDDLHKKGIVHRDLKPDNLLIDHSGHIKLTDFGLSRMGLIRRQKRIAEVTGTLSVGSSSGAATPSHLITNANLTSHNANNNSNEFGATLASPTTVSRLTVNNKSMDGLFDDPFNSPTVMSTSVFNQHNLNTSNSNSSKLHHHKRLLGITPFSLNNNSINSASSNNSMLSSPLVTPAVYNDSSTFNDSDTNDDTSSTKSRRPSSVIAVDSPVLRPLLRRNSSHTSFVLNNDDTTNVNEITDYALFHPSHSTENRKFVGTPDYLAPETVAGISQDEVSDWWSIGCILFEFLFGYPPFTADSAEHVFENILHGEIQWPELPENEFKEYCSDTAKDLISKLLVKDPTQRLGIGGTEEIIKHPYFNGINWDSLFLDEASFVPDIEDPESTDYFDDRGAASHVFPRDDDEEEDTDEEDEAEEEETENENALSNNDTTTDFLDRSGDILPEANSTFEARPDLSSDILSHQLINSDIHSATGITDQFVIEDNSHINSGTTSSQSPQFSKRNSSLSTSGDDAHLRTERDARTSLSITRANSSSSSATLDSPRASIVSKSIHAPHSLSTPIQTKSKERRGSKLVLDSSSEFGSFNFRNLSVLDKQNKDTINRLKNEHMEHRSSFSSNTSSISGETYSTPLMHTNTGSSFSTGGGINISGGSISTSSSTNNSSGNYFSANPNAILGGSNNTANNSMISGTSTSPFLTNSILSSGTMPSSKVLPSRPRGLSINASTALKRSSSPNSSSLSRISNSPIVHTGSVSAHQSPTTRPTLLTTDFKSDNVSGNSNHLANSSNSVLSTPGSSSYEQHYTSINQYPVERHGSLIPSLSQLSKKPATAPLTTSMNTATVNTPGSVGSGGSGSGSAGIVPTAMELGSPASRLLNMNFSRTASEISASSSDTEDKNSAISRVRKRRSSRKMFRSDSSSRGNSMSVMTSMDNKDDSNAEHSYGSGSGTGSRTGSGAGSGTGTGSGGAGTIDTL</sequence>
<feature type="compositionally biased region" description="Basic and acidic residues" evidence="10">
    <location>
        <begin position="1455"/>
        <end position="1466"/>
    </location>
</feature>
<evidence type="ECO:0000256" key="1">
    <source>
        <dbReference type="ARBA" id="ARBA00012513"/>
    </source>
</evidence>
<dbReference type="Gene3D" id="1.10.510.10">
    <property type="entry name" value="Transferase(Phosphotransferase) domain 1"/>
    <property type="match status" value="2"/>
</dbReference>
<organism evidence="12 13">
    <name type="scientific">Candida boidinii</name>
    <name type="common">Yeast</name>
    <dbReference type="NCBI Taxonomy" id="5477"/>
    <lineage>
        <taxon>Eukaryota</taxon>
        <taxon>Fungi</taxon>
        <taxon>Dikarya</taxon>
        <taxon>Ascomycota</taxon>
        <taxon>Saccharomycotina</taxon>
        <taxon>Pichiomycetes</taxon>
        <taxon>Pichiales</taxon>
        <taxon>Pichiaceae</taxon>
        <taxon>Ogataea</taxon>
        <taxon>Ogataea/Candida clade</taxon>
    </lineage>
</organism>
<feature type="compositionally biased region" description="Gly residues" evidence="10">
    <location>
        <begin position="1885"/>
        <end position="1914"/>
    </location>
</feature>
<dbReference type="InterPro" id="IPR000719">
    <property type="entry name" value="Prot_kinase_dom"/>
</dbReference>
<feature type="compositionally biased region" description="Polar residues" evidence="10">
    <location>
        <begin position="603"/>
        <end position="621"/>
    </location>
</feature>
<keyword evidence="13" id="KW-1185">Reference proteome</keyword>
<feature type="region of interest" description="Disordered" evidence="10">
    <location>
        <begin position="1"/>
        <end position="24"/>
    </location>
</feature>